<name>A0A2P2PC58_RHIMU</name>
<accession>A0A2P2PC58</accession>
<dbReference type="AlphaFoldDB" id="A0A2P2PC58"/>
<evidence type="ECO:0000313" key="1">
    <source>
        <dbReference type="EMBL" id="MBX52263.1"/>
    </source>
</evidence>
<protein>
    <submittedName>
        <fullName evidence="1">Uncharacterized protein</fullName>
    </submittedName>
</protein>
<proteinExistence type="predicted"/>
<sequence>MAGLRGPISVCLGDQIRVRLRILICKKFQDV</sequence>
<organism evidence="1">
    <name type="scientific">Rhizophora mucronata</name>
    <name type="common">Asiatic mangrove</name>
    <dbReference type="NCBI Taxonomy" id="61149"/>
    <lineage>
        <taxon>Eukaryota</taxon>
        <taxon>Viridiplantae</taxon>
        <taxon>Streptophyta</taxon>
        <taxon>Embryophyta</taxon>
        <taxon>Tracheophyta</taxon>
        <taxon>Spermatophyta</taxon>
        <taxon>Magnoliopsida</taxon>
        <taxon>eudicotyledons</taxon>
        <taxon>Gunneridae</taxon>
        <taxon>Pentapetalae</taxon>
        <taxon>rosids</taxon>
        <taxon>fabids</taxon>
        <taxon>Malpighiales</taxon>
        <taxon>Rhizophoraceae</taxon>
        <taxon>Rhizophora</taxon>
    </lineage>
</organism>
<dbReference type="EMBL" id="GGEC01071779">
    <property type="protein sequence ID" value="MBX52263.1"/>
    <property type="molecule type" value="Transcribed_RNA"/>
</dbReference>
<reference evidence="1" key="1">
    <citation type="submission" date="2018-02" db="EMBL/GenBank/DDBJ databases">
        <title>Rhizophora mucronata_Transcriptome.</title>
        <authorList>
            <person name="Meera S.P."/>
            <person name="Sreeshan A."/>
            <person name="Augustine A."/>
        </authorList>
    </citation>
    <scope>NUCLEOTIDE SEQUENCE</scope>
    <source>
        <tissue evidence="1">Leaf</tissue>
    </source>
</reference>